<evidence type="ECO:0000313" key="2">
    <source>
        <dbReference type="EMBL" id="SDN58086.1"/>
    </source>
</evidence>
<dbReference type="AlphaFoldDB" id="A0A1H0CJP0"/>
<protein>
    <submittedName>
        <fullName evidence="2">Tripartite-type tricarboxylate transporter, receptor component TctC</fullName>
    </submittedName>
</protein>
<keyword evidence="2" id="KW-0675">Receptor</keyword>
<dbReference type="InterPro" id="IPR042100">
    <property type="entry name" value="Bug_dom1"/>
</dbReference>
<dbReference type="RefSeq" id="WP_089705010.1">
    <property type="nucleotide sequence ID" value="NZ_FNII01000006.1"/>
</dbReference>
<evidence type="ECO:0000256" key="1">
    <source>
        <dbReference type="ARBA" id="ARBA00006987"/>
    </source>
</evidence>
<reference evidence="3" key="1">
    <citation type="submission" date="2016-10" db="EMBL/GenBank/DDBJ databases">
        <authorList>
            <person name="Varghese N."/>
            <person name="Submissions S."/>
        </authorList>
    </citation>
    <scope>NUCLEOTIDE SEQUENCE [LARGE SCALE GENOMIC DNA]</scope>
    <source>
        <strain evidence="3">CGMCC 1.6494</strain>
    </source>
</reference>
<dbReference type="SUPFAM" id="SSF53850">
    <property type="entry name" value="Periplasmic binding protein-like II"/>
    <property type="match status" value="1"/>
</dbReference>
<proteinExistence type="inferred from homology"/>
<dbReference type="PANTHER" id="PTHR42928">
    <property type="entry name" value="TRICARBOXYLATE-BINDING PROTEIN"/>
    <property type="match status" value="1"/>
</dbReference>
<dbReference type="EMBL" id="FNII01000006">
    <property type="protein sequence ID" value="SDN58086.1"/>
    <property type="molecule type" value="Genomic_DNA"/>
</dbReference>
<dbReference type="PROSITE" id="PS51257">
    <property type="entry name" value="PROKAR_LIPOPROTEIN"/>
    <property type="match status" value="1"/>
</dbReference>
<comment type="similarity">
    <text evidence="1">Belongs to the UPF0065 (bug) family.</text>
</comment>
<keyword evidence="3" id="KW-1185">Reference proteome</keyword>
<organism evidence="2 3">
    <name type="scientific">Vreelandella arcis</name>
    <dbReference type="NCBI Taxonomy" id="416873"/>
    <lineage>
        <taxon>Bacteria</taxon>
        <taxon>Pseudomonadati</taxon>
        <taxon>Pseudomonadota</taxon>
        <taxon>Gammaproteobacteria</taxon>
        <taxon>Oceanospirillales</taxon>
        <taxon>Halomonadaceae</taxon>
        <taxon>Vreelandella</taxon>
    </lineage>
</organism>
<dbReference type="Proteomes" id="UP000199677">
    <property type="component" value="Unassembled WGS sequence"/>
</dbReference>
<dbReference type="Gene3D" id="3.40.190.150">
    <property type="entry name" value="Bordetella uptake gene, domain 1"/>
    <property type="match status" value="1"/>
</dbReference>
<dbReference type="PIRSF" id="PIRSF017082">
    <property type="entry name" value="YflP"/>
    <property type="match status" value="1"/>
</dbReference>
<sequence>MQAGHSKANDTDSPWSRRVLTAVAGSVLAVGCASASAQEATYPEDPVEFIVPWGPGGGSDILMRLVSNHIEDHLGQPLPVINMPGVSGTVGLADLAERPDDGYTVGQIHDGFLVSHHTGLTPLNWDDFEPVGSMTASPQYLTVNPDKGWETMEDFVDYARENPGEIRFGVTLGGVPHLHAAMIAEAEDLEFRFVGFEGTGERIRALVGGHIDAAMGDIASSNQFVENDDLSFLAVGHTERMAQTPDVPTMMELGYEDLQLSILRGLIAPKGTPEDRIDVLAAALEATSNDEDFVRAVNNSGAEVQFMGPDDFRAHLERLDATVERLAGQLQQ</sequence>
<dbReference type="Pfam" id="PF03401">
    <property type="entry name" value="TctC"/>
    <property type="match status" value="1"/>
</dbReference>
<dbReference type="InterPro" id="IPR005064">
    <property type="entry name" value="BUG"/>
</dbReference>
<dbReference type="STRING" id="416873.SAMN04487951_10684"/>
<gene>
    <name evidence="2" type="ORF">SAMN04487951_10684</name>
</gene>
<dbReference type="OrthoDB" id="5171643at2"/>
<name>A0A1H0CJP0_9GAMM</name>
<dbReference type="Gene3D" id="3.40.190.10">
    <property type="entry name" value="Periplasmic binding protein-like II"/>
    <property type="match status" value="1"/>
</dbReference>
<evidence type="ECO:0000313" key="3">
    <source>
        <dbReference type="Proteomes" id="UP000199677"/>
    </source>
</evidence>
<accession>A0A1H0CJP0</accession>
<dbReference type="PANTHER" id="PTHR42928:SF5">
    <property type="entry name" value="BLR1237 PROTEIN"/>
    <property type="match status" value="1"/>
</dbReference>
<dbReference type="CDD" id="cd07012">
    <property type="entry name" value="PBP2_Bug_TTT"/>
    <property type="match status" value="1"/>
</dbReference>